<evidence type="ECO:0000313" key="2">
    <source>
        <dbReference type="Proteomes" id="UP000178109"/>
    </source>
</evidence>
<evidence type="ECO:0000313" key="1">
    <source>
        <dbReference type="EMBL" id="OGY92208.1"/>
    </source>
</evidence>
<reference evidence="1 2" key="1">
    <citation type="journal article" date="2016" name="Nat. Commun.">
        <title>Thousands of microbial genomes shed light on interconnected biogeochemical processes in an aquifer system.</title>
        <authorList>
            <person name="Anantharaman K."/>
            <person name="Brown C.T."/>
            <person name="Hug L.A."/>
            <person name="Sharon I."/>
            <person name="Castelle C.J."/>
            <person name="Probst A.J."/>
            <person name="Thomas B.C."/>
            <person name="Singh A."/>
            <person name="Wilkins M.J."/>
            <person name="Karaoz U."/>
            <person name="Brodie E.L."/>
            <person name="Williams K.H."/>
            <person name="Hubbard S.S."/>
            <person name="Banfield J.F."/>
        </authorList>
    </citation>
    <scope>NUCLEOTIDE SEQUENCE [LARGE SCALE GENOMIC DNA]</scope>
</reference>
<accession>A0A1G2BT75</accession>
<comment type="caution">
    <text evidence="1">The sequence shown here is derived from an EMBL/GenBank/DDBJ whole genome shotgun (WGS) entry which is preliminary data.</text>
</comment>
<dbReference type="EMBL" id="MHKO01000026">
    <property type="protein sequence ID" value="OGY92208.1"/>
    <property type="molecule type" value="Genomic_DNA"/>
</dbReference>
<proteinExistence type="predicted"/>
<dbReference type="STRING" id="1798553.A3H70_00970"/>
<dbReference type="Pfam" id="PF12686">
    <property type="entry name" value="DUF3800"/>
    <property type="match status" value="1"/>
</dbReference>
<organism evidence="1 2">
    <name type="scientific">Candidatus Komeilibacteria bacterium RIFCSPLOWO2_02_FULL_48_11</name>
    <dbReference type="NCBI Taxonomy" id="1798553"/>
    <lineage>
        <taxon>Bacteria</taxon>
        <taxon>Candidatus Komeiliibacteriota</taxon>
    </lineage>
</organism>
<protein>
    <recommendedName>
        <fullName evidence="3">DUF3800 domain-containing protein</fullName>
    </recommendedName>
</protein>
<dbReference type="Proteomes" id="UP000178109">
    <property type="component" value="Unassembled WGS sequence"/>
</dbReference>
<sequence length="205" mass="23865">MLVFIDESGDMGRKIDQGSSRYFVVTLVLFEDNEEAIACDQRIGLLRKELRLSESYEFKFQKMRRDLREAFLKAVLPYSFFYFGVVINKDPKKLYGEGFIVKESFYKYACSLVFENAKPHLKDATVIIDGSGSREFKRQLQYYLKKKTDGVIRKVKIQSSHSNNLIQLADLVAGSIHRSFGKKGDKNSYRPIIKSREMKVQVWPY</sequence>
<dbReference type="AlphaFoldDB" id="A0A1G2BT75"/>
<gene>
    <name evidence="1" type="ORF">A3H70_00970</name>
</gene>
<name>A0A1G2BT75_9BACT</name>
<evidence type="ECO:0008006" key="3">
    <source>
        <dbReference type="Google" id="ProtNLM"/>
    </source>
</evidence>
<dbReference type="InterPro" id="IPR024524">
    <property type="entry name" value="DUF3800"/>
</dbReference>